<feature type="compositionally biased region" description="Low complexity" evidence="1">
    <location>
        <begin position="424"/>
        <end position="436"/>
    </location>
</feature>
<evidence type="ECO:0000259" key="2">
    <source>
        <dbReference type="PROSITE" id="PS51011"/>
    </source>
</evidence>
<feature type="region of interest" description="Disordered" evidence="1">
    <location>
        <begin position="1104"/>
        <end position="1134"/>
    </location>
</feature>
<dbReference type="SMART" id="SM00501">
    <property type="entry name" value="BRIGHT"/>
    <property type="match status" value="1"/>
</dbReference>
<feature type="region of interest" description="Disordered" evidence="1">
    <location>
        <begin position="16"/>
        <end position="85"/>
    </location>
</feature>
<feature type="compositionally biased region" description="Low complexity" evidence="1">
    <location>
        <begin position="888"/>
        <end position="912"/>
    </location>
</feature>
<name>A0A9W9B391_9AGAR</name>
<sequence>MADRLSQYTMGHNFVPGAAGMHSHHQLSAMQQQQQLQPSQQQQQESSQQPHPGLSGFNDQNRAWSQMQQMQQMRAQNGQDMNGPSAQQMADLLRSQKLAQMQSQQQRFGLSIGGSGQSQQTTFLDQPNPSQHNMQMSFTGLGQHNPSYQQSMQHRQSMLQTLQGNQQHSRQLELMNLAQNQQNQNSPTNLGNRGVSINGAPQGLNPLQSQNDMFSAPNDMRRPSPHPSMPPSLLSGQSANTNGMVQNSRGTVNVQGRTINLGDLTERATTLRSLIQSQEMQMLQLQAQRTNMPDNMFMARMRSLQSELVGRKESLNKIVTLMNICMQQGNGANGPINITGGSSQGPPPPGNGGQPWQSSPFGNPTQQPSQPQPTGLGPRSSPAPTHPQSGLSVNSPSNVPPRSGPTPQQSMNSFPMNTSPLNFPINNPPTNGATGPNISGAFINAPIPPLDKSRFESSYKQWCLTKAIVHDPRLLAIDNRQIDLFQLHCLVMREGGLTNVTRKELWPVIAGRLGMVNFPGEPPRSGPVAAMHIQNVYKEYLLAFDTVYITSVVDSRRKSIQTPGQFPPQGPSMPFTPEALRSLSPHQLRMIIACADKSPSELRARGMSDTMISFVETHRSSLQSMSADQENFGNEIRRPQLPQGPMTGNVGPTGNVGQPFPNLGNMNQPFRPPGEPQSTFPPGSSIPRPSREQLNLAQMTINRNKTEYTARALPAMPSVDIPLESRGEYNSALELAFRLANELDGKLALYSIVTKNEENTKKLSNGIISVQHQRSLLTSPNPKFIISSENLRAYSTQFQYASRYITHILQNIFRGDSGPAVDQHPSYPGPGGRVVPSGQLPPNLQHSPSSNLPTPSNNSLPPRPPMPLNPPPPPSKNKKQSGAPTPPASAATPIATAPTPSAAAAASPQTPKSPKPKSAPKKPKSRKPSTPKVNATPTLDHATIPTSSAGVKRPREEELDALQPSTDPSAGSTSNPLPTTIANEPSPPKRAKTDWEGPISESLQKKNQMVENIKTEEDASQFLEQMTELIKMAGTEDQAALSSDISETLEQILKGYDGGVPESDTFSTLGLNEVGSLDASASTSQILSSNDLTEFFDFSLFPNEDEDESKVGTPDLVSSSSTNPSPESQADADPAHHATALLDVKQEEYDPLRLGTLKEIDGGESAYYQSTDWKWDGHMATLEQPWAIFNS</sequence>
<feature type="region of interest" description="Disordered" evidence="1">
    <location>
        <begin position="669"/>
        <end position="690"/>
    </location>
</feature>
<feature type="region of interest" description="Disordered" evidence="1">
    <location>
        <begin position="181"/>
        <end position="231"/>
    </location>
</feature>
<feature type="compositionally biased region" description="Low complexity" evidence="1">
    <location>
        <begin position="1118"/>
        <end position="1128"/>
    </location>
</feature>
<feature type="compositionally biased region" description="Low complexity" evidence="1">
    <location>
        <begin position="354"/>
        <end position="374"/>
    </location>
</feature>
<dbReference type="Proteomes" id="UP001150238">
    <property type="component" value="Unassembled WGS sequence"/>
</dbReference>
<reference evidence="3" key="1">
    <citation type="submission" date="2022-08" db="EMBL/GenBank/DDBJ databases">
        <authorList>
            <consortium name="DOE Joint Genome Institute"/>
            <person name="Min B."/>
            <person name="Riley R."/>
            <person name="Sierra-Patev S."/>
            <person name="Naranjo-Ortiz M."/>
            <person name="Looney B."/>
            <person name="Konkel Z."/>
            <person name="Slot J.C."/>
            <person name="Sakamoto Y."/>
            <person name="Steenwyk J.L."/>
            <person name="Rokas A."/>
            <person name="Carro J."/>
            <person name="Camarero S."/>
            <person name="Ferreira P."/>
            <person name="Molpeceres G."/>
            <person name="Ruiz-Duenas F.J."/>
            <person name="Serrano A."/>
            <person name="Henrissat B."/>
            <person name="Drula E."/>
            <person name="Hughes K.W."/>
            <person name="Mata J.L."/>
            <person name="Ishikawa N.K."/>
            <person name="Vargas-Isla R."/>
            <person name="Ushijima S."/>
            <person name="Smith C.A."/>
            <person name="Ahrendt S."/>
            <person name="Andreopoulos W."/>
            <person name="He G."/>
            <person name="Labutti K."/>
            <person name="Lipzen A."/>
            <person name="Ng V."/>
            <person name="Sandor L."/>
            <person name="Barry K."/>
            <person name="Martinez A.T."/>
            <person name="Xiao Y."/>
            <person name="Gibbons J.G."/>
            <person name="Terashima K."/>
            <person name="Hibbett D.S."/>
            <person name="Grigoriev I.V."/>
        </authorList>
    </citation>
    <scope>NUCLEOTIDE SEQUENCE</scope>
    <source>
        <strain evidence="3">Sp2 HRB7682 ss15</strain>
    </source>
</reference>
<reference evidence="3" key="2">
    <citation type="journal article" date="2023" name="Proc. Natl. Acad. Sci. U.S.A.">
        <title>A global phylogenomic analysis of the shiitake genus Lentinula.</title>
        <authorList>
            <person name="Sierra-Patev S."/>
            <person name="Min B."/>
            <person name="Naranjo-Ortiz M."/>
            <person name="Looney B."/>
            <person name="Konkel Z."/>
            <person name="Slot J.C."/>
            <person name="Sakamoto Y."/>
            <person name="Steenwyk J.L."/>
            <person name="Rokas A."/>
            <person name="Carro J."/>
            <person name="Camarero S."/>
            <person name="Ferreira P."/>
            <person name="Molpeceres G."/>
            <person name="Ruiz-Duenas F.J."/>
            <person name="Serrano A."/>
            <person name="Henrissat B."/>
            <person name="Drula E."/>
            <person name="Hughes K.W."/>
            <person name="Mata J.L."/>
            <person name="Ishikawa N.K."/>
            <person name="Vargas-Isla R."/>
            <person name="Ushijima S."/>
            <person name="Smith C.A."/>
            <person name="Donoghue J."/>
            <person name="Ahrendt S."/>
            <person name="Andreopoulos W."/>
            <person name="He G."/>
            <person name="LaButti K."/>
            <person name="Lipzen A."/>
            <person name="Ng V."/>
            <person name="Riley R."/>
            <person name="Sandor L."/>
            <person name="Barry K."/>
            <person name="Martinez A.T."/>
            <person name="Xiao Y."/>
            <person name="Gibbons J.G."/>
            <person name="Terashima K."/>
            <person name="Grigoriev I.V."/>
            <person name="Hibbett D."/>
        </authorList>
    </citation>
    <scope>NUCLEOTIDE SEQUENCE</scope>
    <source>
        <strain evidence="3">Sp2 HRB7682 ss15</strain>
    </source>
</reference>
<feature type="compositionally biased region" description="Pro residues" evidence="1">
    <location>
        <begin position="861"/>
        <end position="875"/>
    </location>
</feature>
<feature type="compositionally biased region" description="Polar residues" evidence="1">
    <location>
        <begin position="121"/>
        <end position="168"/>
    </location>
</feature>
<feature type="compositionally biased region" description="Polar residues" evidence="1">
    <location>
        <begin position="74"/>
        <end position="85"/>
    </location>
</feature>
<evidence type="ECO:0000313" key="4">
    <source>
        <dbReference type="Proteomes" id="UP001150238"/>
    </source>
</evidence>
<dbReference type="CDD" id="cd16100">
    <property type="entry name" value="ARID"/>
    <property type="match status" value="1"/>
</dbReference>
<dbReference type="GO" id="GO:0003677">
    <property type="term" value="F:DNA binding"/>
    <property type="evidence" value="ECO:0007669"/>
    <property type="project" value="InterPro"/>
</dbReference>
<dbReference type="PROSITE" id="PS51011">
    <property type="entry name" value="ARID"/>
    <property type="match status" value="1"/>
</dbReference>
<feature type="compositionally biased region" description="Low complexity" evidence="1">
    <location>
        <begin position="847"/>
        <end position="860"/>
    </location>
</feature>
<feature type="compositionally biased region" description="Basic residues" evidence="1">
    <location>
        <begin position="914"/>
        <end position="929"/>
    </location>
</feature>
<proteinExistence type="predicted"/>
<protein>
    <recommendedName>
        <fullName evidence="2">ARID domain-containing protein</fullName>
    </recommendedName>
</protein>
<dbReference type="InterPro" id="IPR001606">
    <property type="entry name" value="ARID_dom"/>
</dbReference>
<dbReference type="Pfam" id="PF01388">
    <property type="entry name" value="ARID"/>
    <property type="match status" value="1"/>
</dbReference>
<accession>A0A9W9B391</accession>
<dbReference type="EMBL" id="JANVFS010000002">
    <property type="protein sequence ID" value="KAJ4495136.1"/>
    <property type="molecule type" value="Genomic_DNA"/>
</dbReference>
<feature type="compositionally biased region" description="Polar residues" evidence="1">
    <location>
        <begin position="963"/>
        <end position="983"/>
    </location>
</feature>
<feature type="domain" description="ARID" evidence="2">
    <location>
        <begin position="449"/>
        <end position="549"/>
    </location>
</feature>
<evidence type="ECO:0000256" key="1">
    <source>
        <dbReference type="SAM" id="MobiDB-lite"/>
    </source>
</evidence>
<feature type="region of interest" description="Disordered" evidence="1">
    <location>
        <begin position="816"/>
        <end position="1007"/>
    </location>
</feature>
<dbReference type="Gene3D" id="1.10.150.60">
    <property type="entry name" value="ARID DNA-binding domain"/>
    <property type="match status" value="1"/>
</dbReference>
<comment type="caution">
    <text evidence="3">The sequence shown here is derived from an EMBL/GenBank/DDBJ whole genome shotgun (WGS) entry which is preliminary data.</text>
</comment>
<dbReference type="AlphaFoldDB" id="A0A9W9B391"/>
<gene>
    <name evidence="3" type="ORF">C8J55DRAFT_113405</name>
</gene>
<dbReference type="SMART" id="SM01014">
    <property type="entry name" value="ARID"/>
    <property type="match status" value="1"/>
</dbReference>
<feature type="region of interest" description="Disordered" evidence="1">
    <location>
        <begin position="98"/>
        <end position="168"/>
    </location>
</feature>
<dbReference type="InterPro" id="IPR036431">
    <property type="entry name" value="ARID_dom_sf"/>
</dbReference>
<feature type="compositionally biased region" description="Low complexity" evidence="1">
    <location>
        <begin position="26"/>
        <end position="51"/>
    </location>
</feature>
<organism evidence="3 4">
    <name type="scientific">Lentinula lateritia</name>
    <dbReference type="NCBI Taxonomy" id="40482"/>
    <lineage>
        <taxon>Eukaryota</taxon>
        <taxon>Fungi</taxon>
        <taxon>Dikarya</taxon>
        <taxon>Basidiomycota</taxon>
        <taxon>Agaricomycotina</taxon>
        <taxon>Agaricomycetes</taxon>
        <taxon>Agaricomycetidae</taxon>
        <taxon>Agaricales</taxon>
        <taxon>Marasmiineae</taxon>
        <taxon>Omphalotaceae</taxon>
        <taxon>Lentinula</taxon>
    </lineage>
</organism>
<evidence type="ECO:0000313" key="3">
    <source>
        <dbReference type="EMBL" id="KAJ4495136.1"/>
    </source>
</evidence>
<feature type="compositionally biased region" description="Polar residues" evidence="1">
    <location>
        <begin position="406"/>
        <end position="421"/>
    </location>
</feature>
<feature type="region of interest" description="Disordered" evidence="1">
    <location>
        <begin position="333"/>
        <end position="436"/>
    </location>
</feature>
<dbReference type="SUPFAM" id="SSF46774">
    <property type="entry name" value="ARID-like"/>
    <property type="match status" value="1"/>
</dbReference>